<evidence type="ECO:0000256" key="8">
    <source>
        <dbReference type="ARBA" id="ARBA00060613"/>
    </source>
</evidence>
<keyword evidence="2 9" id="KW-0028">Amino-acid biosynthesis</keyword>
<keyword evidence="5 9" id="KW-0057">Aromatic amino acid biosynthesis</keyword>
<dbReference type="Pfam" id="PF08501">
    <property type="entry name" value="Shikimate_dh_N"/>
    <property type="match status" value="1"/>
</dbReference>
<dbReference type="PATRIC" id="fig|1423733.4.peg.3073"/>
<evidence type="ECO:0000313" key="13">
    <source>
        <dbReference type="EMBL" id="KRM77589.1"/>
    </source>
</evidence>
<dbReference type="SUPFAM" id="SSF51735">
    <property type="entry name" value="NAD(P)-binding Rossmann-fold domains"/>
    <property type="match status" value="1"/>
</dbReference>
<reference evidence="13 14" key="1">
    <citation type="journal article" date="2015" name="Genome Announc.">
        <title>Expanding the biotechnology potential of lactobacilli through comparative genomics of 213 strains and associated genera.</title>
        <authorList>
            <person name="Sun Z."/>
            <person name="Harris H.M."/>
            <person name="McCann A."/>
            <person name="Guo C."/>
            <person name="Argimon S."/>
            <person name="Zhang W."/>
            <person name="Yang X."/>
            <person name="Jeffery I.B."/>
            <person name="Cooney J.C."/>
            <person name="Kagawa T.F."/>
            <person name="Liu W."/>
            <person name="Song Y."/>
            <person name="Salvetti E."/>
            <person name="Wrobel A."/>
            <person name="Rasinkangas P."/>
            <person name="Parkhill J."/>
            <person name="Rea M.C."/>
            <person name="O'Sullivan O."/>
            <person name="Ritari J."/>
            <person name="Douillard F.P."/>
            <person name="Paul Ross R."/>
            <person name="Yang R."/>
            <person name="Briner A.E."/>
            <person name="Felis G.E."/>
            <person name="de Vos W.M."/>
            <person name="Barrangou R."/>
            <person name="Klaenhammer T.R."/>
            <person name="Caufield P.W."/>
            <person name="Cui Y."/>
            <person name="Zhang H."/>
            <person name="O'Toole P.W."/>
        </authorList>
    </citation>
    <scope>NUCLEOTIDE SEQUENCE [LARGE SCALE GENOMIC DNA]</scope>
    <source>
        <strain evidence="13 14">DSM 20515</strain>
    </source>
</reference>
<dbReference type="GO" id="GO:0050661">
    <property type="term" value="F:NADP binding"/>
    <property type="evidence" value="ECO:0007669"/>
    <property type="project" value="InterPro"/>
</dbReference>
<comment type="caution">
    <text evidence="9">Lacks conserved residue(s) required for the propagation of feature annotation.</text>
</comment>
<dbReference type="GO" id="GO:0030266">
    <property type="term" value="F:quinate 3-dehydrogenase (NAD+) activity"/>
    <property type="evidence" value="ECO:0007669"/>
    <property type="project" value="UniProtKB-EC"/>
</dbReference>
<comment type="function">
    <text evidence="9">Involved in the biosynthesis of the chorismate, which leads to the biosynthesis of aromatic amino acids. Catalyzes the reversible NADPH linked reduction of 3-dehydroshikimate (DHSA) to yield shikimate (SA).</text>
</comment>
<feature type="binding site" evidence="9">
    <location>
        <begin position="130"/>
        <end position="134"/>
    </location>
    <ligand>
        <name>NADP(+)</name>
        <dbReference type="ChEBI" id="CHEBI:58349"/>
    </ligand>
</feature>
<feature type="domain" description="SDH C-terminal" evidence="12">
    <location>
        <begin position="250"/>
        <end position="279"/>
    </location>
</feature>
<comment type="catalytic activity">
    <reaction evidence="9">
        <text>shikimate + NADP(+) = 3-dehydroshikimate + NADPH + H(+)</text>
        <dbReference type="Rhea" id="RHEA:17737"/>
        <dbReference type="ChEBI" id="CHEBI:15378"/>
        <dbReference type="ChEBI" id="CHEBI:16630"/>
        <dbReference type="ChEBI" id="CHEBI:36208"/>
        <dbReference type="ChEBI" id="CHEBI:57783"/>
        <dbReference type="ChEBI" id="CHEBI:58349"/>
        <dbReference type="EC" id="1.1.1.25"/>
    </reaction>
</comment>
<dbReference type="GO" id="GO:0009423">
    <property type="term" value="P:chorismate biosynthetic process"/>
    <property type="evidence" value="ECO:0007669"/>
    <property type="project" value="UniProtKB-UniRule"/>
</dbReference>
<comment type="catalytic activity">
    <reaction evidence="7">
        <text>shikimate + NAD(+) = 3-dehydroshikimate + NADH + H(+)</text>
        <dbReference type="Rhea" id="RHEA:17741"/>
        <dbReference type="ChEBI" id="CHEBI:15378"/>
        <dbReference type="ChEBI" id="CHEBI:16630"/>
        <dbReference type="ChEBI" id="CHEBI:36208"/>
        <dbReference type="ChEBI" id="CHEBI:57540"/>
        <dbReference type="ChEBI" id="CHEBI:57945"/>
    </reaction>
</comment>
<dbReference type="GO" id="GO:0008652">
    <property type="term" value="P:amino acid biosynthetic process"/>
    <property type="evidence" value="ECO:0007669"/>
    <property type="project" value="UniProtKB-KW"/>
</dbReference>
<evidence type="ECO:0000259" key="10">
    <source>
        <dbReference type="Pfam" id="PF01262"/>
    </source>
</evidence>
<evidence type="ECO:0000256" key="4">
    <source>
        <dbReference type="ARBA" id="ARBA00023002"/>
    </source>
</evidence>
<keyword evidence="4 9" id="KW-0560">Oxidoreductase</keyword>
<gene>
    <name evidence="9" type="primary">aroE</name>
    <name evidence="13" type="ORF">FC82_GL002947</name>
</gene>
<evidence type="ECO:0000259" key="12">
    <source>
        <dbReference type="Pfam" id="PF18317"/>
    </source>
</evidence>
<comment type="caution">
    <text evidence="13">The sequence shown here is derived from an EMBL/GenBank/DDBJ whole genome shotgun (WGS) entry which is preliminary data.</text>
</comment>
<comment type="catalytic activity">
    <reaction evidence="6">
        <text>L-quinate + NAD(+) = 3-dehydroquinate + NADH + H(+)</text>
        <dbReference type="Rhea" id="RHEA:22364"/>
        <dbReference type="ChEBI" id="CHEBI:15378"/>
        <dbReference type="ChEBI" id="CHEBI:29751"/>
        <dbReference type="ChEBI" id="CHEBI:32364"/>
        <dbReference type="ChEBI" id="CHEBI:57540"/>
        <dbReference type="ChEBI" id="CHEBI:57945"/>
        <dbReference type="EC" id="1.1.1.24"/>
    </reaction>
</comment>
<dbReference type="InterPro" id="IPR011342">
    <property type="entry name" value="Shikimate_DH"/>
</dbReference>
<evidence type="ECO:0000256" key="7">
    <source>
        <dbReference type="ARBA" id="ARBA00052329"/>
    </source>
</evidence>
<comment type="pathway">
    <text evidence="1 9">Metabolic intermediate biosynthesis; chorismate biosynthesis; chorismate from D-erythrose 4-phosphate and phosphoenolpyruvate: step 4/7.</text>
</comment>
<dbReference type="STRING" id="33960.TY91_01775"/>
<dbReference type="Pfam" id="PF18317">
    <property type="entry name" value="SDH_C"/>
    <property type="match status" value="1"/>
</dbReference>
<organism evidence="13 14">
    <name type="scientific">Secundilactobacillus collinoides DSM 20515 = JCM 1123</name>
    <dbReference type="NCBI Taxonomy" id="1423733"/>
    <lineage>
        <taxon>Bacteria</taxon>
        <taxon>Bacillati</taxon>
        <taxon>Bacillota</taxon>
        <taxon>Bacilli</taxon>
        <taxon>Lactobacillales</taxon>
        <taxon>Lactobacillaceae</taxon>
        <taxon>Secundilactobacillus</taxon>
    </lineage>
</organism>
<dbReference type="Gene3D" id="3.40.50.720">
    <property type="entry name" value="NAD(P)-binding Rossmann-like Domain"/>
    <property type="match status" value="1"/>
</dbReference>
<comment type="similarity">
    <text evidence="9">Belongs to the shikimate dehydrogenase family.</text>
</comment>
<dbReference type="GO" id="GO:0019632">
    <property type="term" value="P:shikimate metabolic process"/>
    <property type="evidence" value="ECO:0007669"/>
    <property type="project" value="InterPro"/>
</dbReference>
<feature type="binding site" evidence="9">
    <location>
        <position position="91"/>
    </location>
    <ligand>
        <name>shikimate</name>
        <dbReference type="ChEBI" id="CHEBI:36208"/>
    </ligand>
</feature>
<comment type="subunit">
    <text evidence="9">Homodimer.</text>
</comment>
<feature type="binding site" evidence="9">
    <location>
        <position position="250"/>
    </location>
    <ligand>
        <name>NADP(+)</name>
        <dbReference type="ChEBI" id="CHEBI:58349"/>
    </ligand>
</feature>
<dbReference type="Proteomes" id="UP000051845">
    <property type="component" value="Unassembled WGS sequence"/>
</dbReference>
<evidence type="ECO:0000259" key="11">
    <source>
        <dbReference type="Pfam" id="PF08501"/>
    </source>
</evidence>
<feature type="binding site" evidence="9">
    <location>
        <position position="229"/>
    </location>
    <ligand>
        <name>shikimate</name>
        <dbReference type="ChEBI" id="CHEBI:36208"/>
    </ligand>
</feature>
<keyword evidence="3 9" id="KW-0521">NADP</keyword>
<evidence type="ECO:0000256" key="3">
    <source>
        <dbReference type="ARBA" id="ARBA00022857"/>
    </source>
</evidence>
<feature type="binding site" evidence="9">
    <location>
        <position position="106"/>
    </location>
    <ligand>
        <name>shikimate</name>
        <dbReference type="ChEBI" id="CHEBI:36208"/>
    </ligand>
</feature>
<dbReference type="NCBIfam" id="TIGR00507">
    <property type="entry name" value="aroE"/>
    <property type="match status" value="1"/>
</dbReference>
<dbReference type="PANTHER" id="PTHR21089">
    <property type="entry name" value="SHIKIMATE DEHYDROGENASE"/>
    <property type="match status" value="1"/>
</dbReference>
<feature type="binding site" evidence="9">
    <location>
        <position position="257"/>
    </location>
    <ligand>
        <name>shikimate</name>
        <dbReference type="ChEBI" id="CHEBI:36208"/>
    </ligand>
</feature>
<dbReference type="CDD" id="cd01065">
    <property type="entry name" value="NAD_bind_Shikimate_DH"/>
    <property type="match status" value="1"/>
</dbReference>
<dbReference type="RefSeq" id="WP_054759135.1">
    <property type="nucleotide sequence ID" value="NZ_AYYR01000009.1"/>
</dbReference>
<evidence type="ECO:0000256" key="2">
    <source>
        <dbReference type="ARBA" id="ARBA00022605"/>
    </source>
</evidence>
<feature type="binding site" evidence="9">
    <location>
        <begin position="19"/>
        <end position="21"/>
    </location>
    <ligand>
        <name>shikimate</name>
        <dbReference type="ChEBI" id="CHEBI:36208"/>
    </ligand>
</feature>
<dbReference type="PANTHER" id="PTHR21089:SF1">
    <property type="entry name" value="BIFUNCTIONAL 3-DEHYDROQUINATE DEHYDRATASE_SHIKIMATE DEHYDROGENASE, CHLOROPLASTIC"/>
    <property type="match status" value="1"/>
</dbReference>
<dbReference type="GO" id="GO:0009073">
    <property type="term" value="P:aromatic amino acid family biosynthetic process"/>
    <property type="evidence" value="ECO:0007669"/>
    <property type="project" value="UniProtKB-KW"/>
</dbReference>
<dbReference type="InterPro" id="IPR036291">
    <property type="entry name" value="NAD(P)-bd_dom_sf"/>
</dbReference>
<dbReference type="InterPro" id="IPR022893">
    <property type="entry name" value="Shikimate_DH_fam"/>
</dbReference>
<evidence type="ECO:0000313" key="14">
    <source>
        <dbReference type="Proteomes" id="UP000051845"/>
    </source>
</evidence>
<evidence type="ECO:0000256" key="5">
    <source>
        <dbReference type="ARBA" id="ARBA00023141"/>
    </source>
</evidence>
<proteinExistence type="inferred from homology"/>
<protein>
    <recommendedName>
        <fullName evidence="9">Shikimate dehydrogenase (NADP(+))</fullName>
        <shortName evidence="9">SDH</shortName>
        <ecNumber evidence="9">1.1.1.25</ecNumber>
    </recommendedName>
</protein>
<evidence type="ECO:0000256" key="1">
    <source>
        <dbReference type="ARBA" id="ARBA00004871"/>
    </source>
</evidence>
<feature type="binding site" evidence="9">
    <location>
        <position position="66"/>
    </location>
    <ligand>
        <name>shikimate</name>
        <dbReference type="ChEBI" id="CHEBI:36208"/>
    </ligand>
</feature>
<feature type="domain" description="Shikimate dehydrogenase substrate binding N-terminal" evidence="11">
    <location>
        <begin position="11"/>
        <end position="93"/>
    </location>
</feature>
<feature type="binding site" evidence="9">
    <location>
        <position position="227"/>
    </location>
    <ligand>
        <name>NADP(+)</name>
        <dbReference type="ChEBI" id="CHEBI:58349"/>
    </ligand>
</feature>
<evidence type="ECO:0000256" key="6">
    <source>
        <dbReference type="ARBA" id="ARBA00051639"/>
    </source>
</evidence>
<dbReference type="InterPro" id="IPR041121">
    <property type="entry name" value="SDH_C"/>
</dbReference>
<dbReference type="InterPro" id="IPR007698">
    <property type="entry name" value="AlaDH/PNT_NAD(H)-bd"/>
</dbReference>
<feature type="domain" description="Alanine dehydrogenase/pyridine nucleotide transhydrogenase NAD(H)-binding" evidence="10">
    <location>
        <begin position="121"/>
        <end position="225"/>
    </location>
</feature>
<dbReference type="GO" id="GO:0004764">
    <property type="term" value="F:shikimate 3-dehydrogenase (NADP+) activity"/>
    <property type="evidence" value="ECO:0007669"/>
    <property type="project" value="UniProtKB-UniRule"/>
</dbReference>
<dbReference type="FunFam" id="3.40.50.720:FF:000086">
    <property type="entry name" value="Quinate/shikimate dehydrogenase"/>
    <property type="match status" value="1"/>
</dbReference>
<dbReference type="AlphaFoldDB" id="A0A0R2BFQ4"/>
<accession>A0A0R2BFQ4</accession>
<dbReference type="InterPro" id="IPR046346">
    <property type="entry name" value="Aminoacid_DH-like_N_sf"/>
</dbReference>
<dbReference type="EC" id="1.1.1.25" evidence="9"/>
<name>A0A0R2BFQ4_SECCO</name>
<dbReference type="GO" id="GO:0052734">
    <property type="term" value="F:shikimate 3-dehydrogenase (NAD+) activity"/>
    <property type="evidence" value="ECO:0007669"/>
    <property type="project" value="RHEA"/>
</dbReference>
<dbReference type="EMBL" id="AYYR01000009">
    <property type="protein sequence ID" value="KRM77589.1"/>
    <property type="molecule type" value="Genomic_DNA"/>
</dbReference>
<sequence>MFDGHTDLYELIAAPAHHSLSPLIHNTSFNKLNINSVYLAFDVEADELTDTVASLRALSVHGANVSMPYKEAVVPFMDELTPMAKRLGAVNTIIKRHGHLVGDSTDGQGFVDALNDEAVSVTGKHVVVLGAGGAGRAVIAACVEAGAMVTVFKRQNRTFEAIQQQLTNWSPNITVLPYEDLDQMAQVVAEADVIINTTNVGMGADTGVPLADSVMAVLQPGQFVADAIYAPLETQFLKEAKVQGCQTMNGINMLIHQAARAFTQWTDIPMPVDTVKEAVNNHLLSLAAK</sequence>
<comment type="pathway">
    <text evidence="8">Aromatic compound metabolism; 3,4-dihydroxybenzoate biosynthesis; 3-dehydroquinate from D-quinate (NAD(+) route).</text>
</comment>
<dbReference type="Pfam" id="PF01262">
    <property type="entry name" value="AlaDh_PNT_C"/>
    <property type="match status" value="1"/>
</dbReference>
<dbReference type="SUPFAM" id="SSF53223">
    <property type="entry name" value="Aminoacid dehydrogenase-like, N-terminal domain"/>
    <property type="match status" value="1"/>
</dbReference>
<feature type="active site" description="Proton acceptor" evidence="9">
    <location>
        <position position="70"/>
    </location>
</feature>
<evidence type="ECO:0000256" key="9">
    <source>
        <dbReference type="HAMAP-Rule" id="MF_00222"/>
    </source>
</evidence>
<dbReference type="HAMAP" id="MF_00222">
    <property type="entry name" value="Shikimate_DH_AroE"/>
    <property type="match status" value="1"/>
</dbReference>
<dbReference type="InterPro" id="IPR013708">
    <property type="entry name" value="Shikimate_DH-bd_N"/>
</dbReference>
<dbReference type="UniPathway" id="UPA00053">
    <property type="reaction ID" value="UER00087"/>
</dbReference>
<dbReference type="Gene3D" id="3.40.50.10860">
    <property type="entry name" value="Leucine Dehydrogenase, chain A, domain 1"/>
    <property type="match status" value="1"/>
</dbReference>
<dbReference type="NCBIfam" id="NF001319">
    <property type="entry name" value="PRK00258.3-3"/>
    <property type="match status" value="1"/>
</dbReference>